<dbReference type="EMBL" id="JAUFQY010000002">
    <property type="protein sequence ID" value="MDN3701917.1"/>
    <property type="molecule type" value="Genomic_DNA"/>
</dbReference>
<keyword evidence="4" id="KW-1185">Reference proteome</keyword>
<evidence type="ECO:0000259" key="2">
    <source>
        <dbReference type="Pfam" id="PF02525"/>
    </source>
</evidence>
<dbReference type="Proteomes" id="UP001223712">
    <property type="component" value="Unassembled WGS sequence"/>
</dbReference>
<dbReference type="Gene3D" id="3.40.50.360">
    <property type="match status" value="1"/>
</dbReference>
<dbReference type="InterPro" id="IPR003680">
    <property type="entry name" value="Flavodoxin_fold"/>
</dbReference>
<proteinExistence type="predicted"/>
<reference evidence="4" key="1">
    <citation type="journal article" date="2019" name="Int. J. Syst. Evol. Microbiol.">
        <title>The Global Catalogue of Microorganisms (GCM) 10K type strain sequencing project: providing services to taxonomists for standard genome sequencing and annotation.</title>
        <authorList>
            <consortium name="The Broad Institute Genomics Platform"/>
            <consortium name="The Broad Institute Genome Sequencing Center for Infectious Disease"/>
            <person name="Wu L."/>
            <person name="Ma J."/>
        </authorList>
    </citation>
    <scope>NUCLEOTIDE SEQUENCE [LARGE SCALE GENOMIC DNA]</scope>
    <source>
        <strain evidence="4">CECT 7226</strain>
    </source>
</reference>
<evidence type="ECO:0000256" key="1">
    <source>
        <dbReference type="ARBA" id="ARBA00023002"/>
    </source>
</evidence>
<protein>
    <submittedName>
        <fullName evidence="3">NAD(P)H-dependent oxidoreductase</fullName>
    </submittedName>
</protein>
<keyword evidence="1" id="KW-0560">Oxidoreductase</keyword>
<evidence type="ECO:0000313" key="4">
    <source>
        <dbReference type="Proteomes" id="UP001223712"/>
    </source>
</evidence>
<dbReference type="PANTHER" id="PTHR47307:SF1">
    <property type="entry name" value="GLUTATHIONE-REGULATED POTASSIUM-EFFLUX SYSTEM ANCILLARY PROTEIN KEFG"/>
    <property type="match status" value="1"/>
</dbReference>
<sequence length="206" mass="23845">MSKNRVLVLFAHPTQHRSEANKPLFEQAQRIDGVTCVDLYAEYPTFKINIDREQRRLLDHDIIIFQFPLYWYSTPAILKEWQDLVLEYGFAYGVDGNKLQGKSLLCCITAGGKKEAYQSDGYNHFTVRELLHPLEQTASLCGMNYLAPFALFGSRTALEEKRIQQHVDNYKTLLQALVADRINIKKATKAEKLNHYVEQLMTEMKQ</sequence>
<dbReference type="Pfam" id="PF02525">
    <property type="entry name" value="Flavodoxin_2"/>
    <property type="match status" value="1"/>
</dbReference>
<dbReference type="SUPFAM" id="SSF52218">
    <property type="entry name" value="Flavoproteins"/>
    <property type="match status" value="1"/>
</dbReference>
<dbReference type="RefSeq" id="WP_261840215.1">
    <property type="nucleotide sequence ID" value="NZ_AP025459.1"/>
</dbReference>
<gene>
    <name evidence="3" type="ORF">QWY96_15345</name>
</gene>
<dbReference type="PANTHER" id="PTHR47307">
    <property type="entry name" value="GLUTATHIONE-REGULATED POTASSIUM-EFFLUX SYSTEM ANCILLARY PROTEIN KEFG"/>
    <property type="match status" value="1"/>
</dbReference>
<organism evidence="3 4">
    <name type="scientific">Vibrio artabrorum</name>
    <dbReference type="NCBI Taxonomy" id="446374"/>
    <lineage>
        <taxon>Bacteria</taxon>
        <taxon>Pseudomonadati</taxon>
        <taxon>Pseudomonadota</taxon>
        <taxon>Gammaproteobacteria</taxon>
        <taxon>Vibrionales</taxon>
        <taxon>Vibrionaceae</taxon>
        <taxon>Vibrio</taxon>
    </lineage>
</organism>
<dbReference type="InterPro" id="IPR046980">
    <property type="entry name" value="KefG/KefF"/>
</dbReference>
<accession>A0ABT8CJK3</accession>
<evidence type="ECO:0000313" key="3">
    <source>
        <dbReference type="EMBL" id="MDN3701917.1"/>
    </source>
</evidence>
<dbReference type="InterPro" id="IPR029039">
    <property type="entry name" value="Flavoprotein-like_sf"/>
</dbReference>
<comment type="caution">
    <text evidence="3">The sequence shown here is derived from an EMBL/GenBank/DDBJ whole genome shotgun (WGS) entry which is preliminary data.</text>
</comment>
<name>A0ABT8CJK3_9VIBR</name>
<feature type="domain" description="Flavodoxin-like fold" evidence="2">
    <location>
        <begin position="5"/>
        <end position="172"/>
    </location>
</feature>